<feature type="region of interest" description="Disordered" evidence="4">
    <location>
        <begin position="1"/>
        <end position="22"/>
    </location>
</feature>
<dbReference type="AlphaFoldDB" id="A0A3N0V1D6"/>
<dbReference type="Pfam" id="PF12852">
    <property type="entry name" value="Cupin_6"/>
    <property type="match status" value="1"/>
</dbReference>
<evidence type="ECO:0000256" key="4">
    <source>
        <dbReference type="SAM" id="MobiDB-lite"/>
    </source>
</evidence>
<dbReference type="PANTHER" id="PTHR46796">
    <property type="entry name" value="HTH-TYPE TRANSCRIPTIONAL ACTIVATOR RHAS-RELATED"/>
    <property type="match status" value="1"/>
</dbReference>
<name>A0A3N0V1D6_9GAMM</name>
<protein>
    <submittedName>
        <fullName evidence="6">AraC family transcriptional regulator</fullName>
    </submittedName>
</protein>
<sequence length="314" mass="34132">MRHTGCPRPAFMSETPVTPDLDASPAEGVLQSLLAAYQLRARLTDRLELCGRWEEPEPDAPLAWFHLVEQGRCYIRADILPRPLCLEAGDLVLFPGGAAHLLCSAAEPAQESDQASAVLLCGEFEFEGQAAAPMIQALPPCLVVPSSAGGPSLRGLASLLRDEAQRRAFGSRAVMDKLSDALFVIALRHHLQQRGELRGLLSALVDPRLAPALAAIHGAPGDSWTVASLAERAHQSRAAFAQRFNEVLGEPPMRYLARWRMTEALRLLRDPRLSVAAVSGQLGFETEAAFRRGFKRIHGYGPGQARRNARANKA</sequence>
<proteinExistence type="predicted"/>
<dbReference type="Gene3D" id="1.10.10.60">
    <property type="entry name" value="Homeodomain-like"/>
    <property type="match status" value="2"/>
</dbReference>
<keyword evidence="1" id="KW-0805">Transcription regulation</keyword>
<keyword evidence="3" id="KW-0804">Transcription</keyword>
<keyword evidence="2" id="KW-0238">DNA-binding</keyword>
<dbReference type="GO" id="GO:0043565">
    <property type="term" value="F:sequence-specific DNA binding"/>
    <property type="evidence" value="ECO:0007669"/>
    <property type="project" value="InterPro"/>
</dbReference>
<organism evidence="6 7">
    <name type="scientific">Stagnimonas aquatica</name>
    <dbReference type="NCBI Taxonomy" id="2689987"/>
    <lineage>
        <taxon>Bacteria</taxon>
        <taxon>Pseudomonadati</taxon>
        <taxon>Pseudomonadota</taxon>
        <taxon>Gammaproteobacteria</taxon>
        <taxon>Nevskiales</taxon>
        <taxon>Nevskiaceae</taxon>
        <taxon>Stagnimonas</taxon>
    </lineage>
</organism>
<dbReference type="InterPro" id="IPR032783">
    <property type="entry name" value="AraC_lig"/>
</dbReference>
<feature type="domain" description="HTH araC/xylS-type" evidence="5">
    <location>
        <begin position="210"/>
        <end position="308"/>
    </location>
</feature>
<keyword evidence="7" id="KW-1185">Reference proteome</keyword>
<evidence type="ECO:0000259" key="5">
    <source>
        <dbReference type="PROSITE" id="PS01124"/>
    </source>
</evidence>
<comment type="caution">
    <text evidence="6">The sequence shown here is derived from an EMBL/GenBank/DDBJ whole genome shotgun (WGS) entry which is preliminary data.</text>
</comment>
<dbReference type="PANTHER" id="PTHR46796:SF7">
    <property type="entry name" value="ARAC FAMILY TRANSCRIPTIONAL REGULATOR"/>
    <property type="match status" value="1"/>
</dbReference>
<evidence type="ECO:0000256" key="2">
    <source>
        <dbReference type="ARBA" id="ARBA00023125"/>
    </source>
</evidence>
<dbReference type="InterPro" id="IPR018060">
    <property type="entry name" value="HTH_AraC"/>
</dbReference>
<dbReference type="InterPro" id="IPR009057">
    <property type="entry name" value="Homeodomain-like_sf"/>
</dbReference>
<accession>A0A3N0V1D6</accession>
<dbReference type="SMART" id="SM00342">
    <property type="entry name" value="HTH_ARAC"/>
    <property type="match status" value="1"/>
</dbReference>
<reference evidence="6 7" key="1">
    <citation type="submission" date="2018-10" db="EMBL/GenBank/DDBJ databases">
        <authorList>
            <person name="Chen W.-M."/>
        </authorList>
    </citation>
    <scope>NUCLEOTIDE SEQUENCE [LARGE SCALE GENOMIC DNA]</scope>
    <source>
        <strain evidence="6 7">THS-13</strain>
    </source>
</reference>
<dbReference type="EMBL" id="RJVO01000009">
    <property type="protein sequence ID" value="ROH86422.1"/>
    <property type="molecule type" value="Genomic_DNA"/>
</dbReference>
<dbReference type="PROSITE" id="PS01124">
    <property type="entry name" value="HTH_ARAC_FAMILY_2"/>
    <property type="match status" value="1"/>
</dbReference>
<evidence type="ECO:0000256" key="1">
    <source>
        <dbReference type="ARBA" id="ARBA00023015"/>
    </source>
</evidence>
<evidence type="ECO:0000256" key="3">
    <source>
        <dbReference type="ARBA" id="ARBA00023163"/>
    </source>
</evidence>
<dbReference type="SUPFAM" id="SSF46689">
    <property type="entry name" value="Homeodomain-like"/>
    <property type="match status" value="2"/>
</dbReference>
<dbReference type="FunCoup" id="A0A3N0V1D6">
    <property type="interactions" value="48"/>
</dbReference>
<gene>
    <name evidence="6" type="ORF">ED208_15405</name>
</gene>
<dbReference type="Proteomes" id="UP000282106">
    <property type="component" value="Unassembled WGS sequence"/>
</dbReference>
<dbReference type="InterPro" id="IPR050204">
    <property type="entry name" value="AraC_XylS_family_regulators"/>
</dbReference>
<dbReference type="Pfam" id="PF12833">
    <property type="entry name" value="HTH_18"/>
    <property type="match status" value="1"/>
</dbReference>
<dbReference type="InParanoid" id="A0A3N0V1D6"/>
<evidence type="ECO:0000313" key="7">
    <source>
        <dbReference type="Proteomes" id="UP000282106"/>
    </source>
</evidence>
<evidence type="ECO:0000313" key="6">
    <source>
        <dbReference type="EMBL" id="ROH86422.1"/>
    </source>
</evidence>
<dbReference type="GO" id="GO:0003700">
    <property type="term" value="F:DNA-binding transcription factor activity"/>
    <property type="evidence" value="ECO:0007669"/>
    <property type="project" value="InterPro"/>
</dbReference>